<proteinExistence type="predicted"/>
<protein>
    <submittedName>
        <fullName evidence="2">Uncharacterized protein</fullName>
    </submittedName>
</protein>
<dbReference type="Proteomes" id="UP000198309">
    <property type="component" value="Unassembled WGS sequence"/>
</dbReference>
<evidence type="ECO:0000256" key="1">
    <source>
        <dbReference type="SAM" id="MobiDB-lite"/>
    </source>
</evidence>
<accession>A0A239MZU6</accession>
<dbReference type="RefSeq" id="WP_139210239.1">
    <property type="nucleotide sequence ID" value="NZ_FNEC01000037.1"/>
</dbReference>
<dbReference type="EMBL" id="FNEC01000037">
    <property type="protein sequence ID" value="SDK41066.1"/>
    <property type="molecule type" value="Genomic_DNA"/>
</dbReference>
<evidence type="ECO:0000313" key="3">
    <source>
        <dbReference type="EMBL" id="SNT47753.1"/>
    </source>
</evidence>
<dbReference type="AlphaFoldDB" id="A0A239MZU6"/>
<name>A0A239MZU6_9PSED</name>
<keyword evidence="4" id="KW-1185">Reference proteome</keyword>
<reference evidence="3 4" key="2">
    <citation type="submission" date="2017-06" db="EMBL/GenBank/DDBJ databases">
        <authorList>
            <person name="Varghese N."/>
            <person name="Submissions S."/>
        </authorList>
    </citation>
    <scope>NUCLEOTIDE SEQUENCE [LARGE SCALE GENOMIC DNA]</scope>
    <source>
        <strain evidence="3 4">RLD-1</strain>
    </source>
</reference>
<gene>
    <name evidence="2" type="ORF">SAMN05216189_103743</name>
    <name evidence="3" type="ORF">SAMN06295949_13339</name>
</gene>
<evidence type="ECO:0000313" key="4">
    <source>
        <dbReference type="Proteomes" id="UP000198309"/>
    </source>
</evidence>
<reference evidence="2 5" key="1">
    <citation type="submission" date="2016-10" db="EMBL/GenBank/DDBJ databases">
        <authorList>
            <person name="de Groot N.N."/>
        </authorList>
    </citation>
    <scope>NUCLEOTIDE SEQUENCE [LARGE SCALE GENOMIC DNA]</scope>
    <source>
        <strain evidence="2 5">CCM 7361</strain>
    </source>
</reference>
<evidence type="ECO:0000313" key="5">
    <source>
        <dbReference type="Proteomes" id="UP000199693"/>
    </source>
</evidence>
<dbReference type="Proteomes" id="UP000199693">
    <property type="component" value="Unassembled WGS sequence"/>
</dbReference>
<feature type="region of interest" description="Disordered" evidence="1">
    <location>
        <begin position="1"/>
        <end position="21"/>
    </location>
</feature>
<organism evidence="2 5">
    <name type="scientific">Pseudomonas delhiensis</name>
    <dbReference type="NCBI Taxonomy" id="366289"/>
    <lineage>
        <taxon>Bacteria</taxon>
        <taxon>Pseudomonadati</taxon>
        <taxon>Pseudomonadota</taxon>
        <taxon>Gammaproteobacteria</taxon>
        <taxon>Pseudomonadales</taxon>
        <taxon>Pseudomonadaceae</taxon>
        <taxon>Pseudomonas</taxon>
    </lineage>
</organism>
<sequence length="367" mass="35060">MQASNVPGKIQKPFADDGDKQTIPVASQIGVTDGRASYTDGFPPLTRTPIVAGGVPPFGTDMNGILNAITAVLRWQNAGGQFNYDGAFAAAVGGYPKGALLQKSDGSGFWLSTSDNNSNNPDTGGANWADPGAGRLLRRSVYYLVGGVQTVSYDGASGTTTGATVFTSLPQTSKIRVRISGAGGGGGGAGFTSSTTVSLGGGGGAGAYADLFLTTGFSGGVPVTIGGGGNGGSITPSNGSSGGTTSFGSISSCAGGSGGVGAGQLSTSFTAAGGGGGNVYGTNSFVGGQGAPGVFGVSFGPSTYNSGNGGNSGFGYGGGFSVTSTTKAGNAGQFGSGGSGGVSNNTPAAGGVGGRGGDGLIIVEEYA</sequence>
<dbReference type="EMBL" id="FZPC01000033">
    <property type="protein sequence ID" value="SNT47753.1"/>
    <property type="molecule type" value="Genomic_DNA"/>
</dbReference>
<evidence type="ECO:0000313" key="2">
    <source>
        <dbReference type="EMBL" id="SDK41066.1"/>
    </source>
</evidence>
<feature type="region of interest" description="Disordered" evidence="1">
    <location>
        <begin position="335"/>
        <end position="354"/>
    </location>
</feature>